<dbReference type="Gene3D" id="4.10.410.10">
    <property type="entry name" value="Pancreatic trypsin inhibitor Kunitz domain"/>
    <property type="match status" value="1"/>
</dbReference>
<feature type="domain" description="BPTI/Kunitz inhibitor" evidence="2">
    <location>
        <begin position="25"/>
        <end position="77"/>
    </location>
</feature>
<evidence type="ECO:0000313" key="5">
    <source>
        <dbReference type="RefSeq" id="XP_016982838.1"/>
    </source>
</evidence>
<dbReference type="EnsemblMetazoa" id="XM_017127349.2">
    <property type="protein sequence ID" value="XP_016982838.1"/>
    <property type="gene ID" value="LOC108047242"/>
</dbReference>
<gene>
    <name evidence="5" type="primary">LOC108047242</name>
    <name evidence="3" type="synonym">108047242</name>
</gene>
<accession>A0A6P4F669</accession>
<dbReference type="RefSeq" id="XP_016982838.1">
    <property type="nucleotide sequence ID" value="XM_017127349.1"/>
</dbReference>
<dbReference type="CTD" id="8673990"/>
<evidence type="ECO:0000313" key="3">
    <source>
        <dbReference type="EnsemblMetazoa" id="XP_016982838.1"/>
    </source>
</evidence>
<protein>
    <submittedName>
        <fullName evidence="5">Kunitz-type serine protease inhibitor C6-like</fullName>
    </submittedName>
</protein>
<evidence type="ECO:0000259" key="2">
    <source>
        <dbReference type="Pfam" id="PF00014"/>
    </source>
</evidence>
<organism evidence="5">
    <name type="scientific">Drosophila rhopaloa</name>
    <name type="common">Fruit fly</name>
    <dbReference type="NCBI Taxonomy" id="1041015"/>
    <lineage>
        <taxon>Eukaryota</taxon>
        <taxon>Metazoa</taxon>
        <taxon>Ecdysozoa</taxon>
        <taxon>Arthropoda</taxon>
        <taxon>Hexapoda</taxon>
        <taxon>Insecta</taxon>
        <taxon>Pterygota</taxon>
        <taxon>Neoptera</taxon>
        <taxon>Endopterygota</taxon>
        <taxon>Diptera</taxon>
        <taxon>Brachycera</taxon>
        <taxon>Muscomorpha</taxon>
        <taxon>Ephydroidea</taxon>
        <taxon>Drosophilidae</taxon>
        <taxon>Drosophila</taxon>
        <taxon>Sophophora</taxon>
    </lineage>
</organism>
<keyword evidence="4" id="KW-1185">Reference proteome</keyword>
<dbReference type="InterPro" id="IPR036880">
    <property type="entry name" value="Kunitz_BPTI_sf"/>
</dbReference>
<keyword evidence="5" id="KW-0722">Serine protease inhibitor</keyword>
<feature type="chain" id="PRO_5027894381" evidence="1">
    <location>
        <begin position="20"/>
        <end position="108"/>
    </location>
</feature>
<reference evidence="4" key="1">
    <citation type="journal article" date="2021" name="Elife">
        <title>Highly contiguous assemblies of 101 drosophilid genomes.</title>
        <authorList>
            <person name="Kim B.Y."/>
            <person name="Wang J.R."/>
            <person name="Miller D.E."/>
            <person name="Barmina O."/>
            <person name="Delaney E."/>
            <person name="Thompson A."/>
            <person name="Comeault A.A."/>
            <person name="Peede D."/>
            <person name="D'Agostino E.R."/>
            <person name="Pelaez J."/>
            <person name="Aguilar J.M."/>
            <person name="Haji D."/>
            <person name="Matsunaga T."/>
            <person name="Armstrong E.E."/>
            <person name="Zych M."/>
            <person name="Ogawa Y."/>
            <person name="Stamenkovic-Radak M."/>
            <person name="Jelic M."/>
            <person name="Veselinovic M.S."/>
            <person name="Tanaskovic M."/>
            <person name="Eric P."/>
            <person name="Gao J.J."/>
            <person name="Katoh T.K."/>
            <person name="Toda M.J."/>
            <person name="Watabe H."/>
            <person name="Watada M."/>
            <person name="Davis J.S."/>
            <person name="Moyle L.C."/>
            <person name="Manoli G."/>
            <person name="Bertolini E."/>
            <person name="Kostal V."/>
            <person name="Hawley R.S."/>
            <person name="Takahashi A."/>
            <person name="Jones C.D."/>
            <person name="Price D.K."/>
            <person name="Whiteman N."/>
            <person name="Kopp A."/>
            <person name="Matute D.R."/>
            <person name="Petrov D.A."/>
        </authorList>
    </citation>
    <scope>NUCLEOTIDE SEQUENCE [LARGE SCALE GENOMIC DNA]</scope>
</reference>
<dbReference type="AlphaFoldDB" id="A0A6P4F669"/>
<dbReference type="Pfam" id="PF00014">
    <property type="entry name" value="Kunitz_BPTI"/>
    <property type="match status" value="1"/>
</dbReference>
<dbReference type="Proteomes" id="UP001652680">
    <property type="component" value="Unassembled WGS sequence"/>
</dbReference>
<proteinExistence type="predicted"/>
<reference evidence="5" key="2">
    <citation type="submission" date="2025-04" db="UniProtKB">
        <authorList>
            <consortium name="RefSeq"/>
        </authorList>
    </citation>
    <scope>IDENTIFICATION</scope>
</reference>
<dbReference type="GO" id="GO:0004867">
    <property type="term" value="F:serine-type endopeptidase inhibitor activity"/>
    <property type="evidence" value="ECO:0007669"/>
    <property type="project" value="UniProtKB-KW"/>
</dbReference>
<feature type="signal peptide" evidence="1">
    <location>
        <begin position="1"/>
        <end position="19"/>
    </location>
</feature>
<keyword evidence="5" id="KW-0646">Protease inhibitor</keyword>
<sequence>MNFVGIFSAILLLFGFVQGQKDPICKNDPVATGECKQMISGYTFTPENNSCSSHSANACKVTGNFFITRQQCEEKCRDDFSWSKFILQGYSAMFQLQDNFLNLMRRIS</sequence>
<dbReference type="InterPro" id="IPR002223">
    <property type="entry name" value="Kunitz_BPTI"/>
</dbReference>
<dbReference type="GeneID" id="108047242"/>
<name>A0A6P4F669_DRORH</name>
<reference evidence="3" key="3">
    <citation type="submission" date="2025-05" db="UniProtKB">
        <authorList>
            <consortium name="EnsemblMetazoa"/>
        </authorList>
    </citation>
    <scope>IDENTIFICATION</scope>
</reference>
<dbReference type="OrthoDB" id="7863025at2759"/>
<keyword evidence="1" id="KW-0732">Signal</keyword>
<evidence type="ECO:0000256" key="1">
    <source>
        <dbReference type="SAM" id="SignalP"/>
    </source>
</evidence>
<dbReference type="SUPFAM" id="SSF57362">
    <property type="entry name" value="BPTI-like"/>
    <property type="match status" value="1"/>
</dbReference>
<evidence type="ECO:0000313" key="4">
    <source>
        <dbReference type="Proteomes" id="UP001652680"/>
    </source>
</evidence>